<organism evidence="2 3">
    <name type="scientific">Azospirillum brasilense</name>
    <dbReference type="NCBI Taxonomy" id="192"/>
    <lineage>
        <taxon>Bacteria</taxon>
        <taxon>Pseudomonadati</taxon>
        <taxon>Pseudomonadota</taxon>
        <taxon>Alphaproteobacteria</taxon>
        <taxon>Rhodospirillales</taxon>
        <taxon>Azospirillaceae</taxon>
        <taxon>Azospirillum</taxon>
    </lineage>
</organism>
<sequence>MARTNPLGVRVEPEIKEALERAAKDDDRSVSSLVERVLKAWLVEKGYLPKAE</sequence>
<dbReference type="Proteomes" id="UP000318529">
    <property type="component" value="Unassembled WGS sequence"/>
</dbReference>
<dbReference type="SUPFAM" id="SSF47598">
    <property type="entry name" value="Ribbon-helix-helix"/>
    <property type="match status" value="1"/>
</dbReference>
<evidence type="ECO:0000313" key="3">
    <source>
        <dbReference type="Proteomes" id="UP000318529"/>
    </source>
</evidence>
<dbReference type="RefSeq" id="WP_145690393.1">
    <property type="nucleotide sequence ID" value="NZ_VITH01000023.1"/>
</dbReference>
<accession>A0A560BSM9</accession>
<dbReference type="Gene3D" id="1.10.1220.10">
    <property type="entry name" value="Met repressor-like"/>
    <property type="match status" value="1"/>
</dbReference>
<dbReference type="AlphaFoldDB" id="A0A560BSM9"/>
<evidence type="ECO:0000313" key="2">
    <source>
        <dbReference type="EMBL" id="TWA75631.1"/>
    </source>
</evidence>
<gene>
    <name evidence="2" type="ORF">FBZ83_12358</name>
</gene>
<evidence type="ECO:0000259" key="1">
    <source>
        <dbReference type="Pfam" id="PF01402"/>
    </source>
</evidence>
<protein>
    <submittedName>
        <fullName evidence="2">Ribbon-helix-helix CopG family protein</fullName>
    </submittedName>
</protein>
<dbReference type="InterPro" id="IPR002145">
    <property type="entry name" value="CopG"/>
</dbReference>
<comment type="caution">
    <text evidence="2">The sequence shown here is derived from an EMBL/GenBank/DDBJ whole genome shotgun (WGS) entry which is preliminary data.</text>
</comment>
<dbReference type="Pfam" id="PF01402">
    <property type="entry name" value="RHH_1"/>
    <property type="match status" value="1"/>
</dbReference>
<dbReference type="InterPro" id="IPR010985">
    <property type="entry name" value="Ribbon_hlx_hlx"/>
</dbReference>
<proteinExistence type="predicted"/>
<dbReference type="EMBL" id="VITH01000023">
    <property type="protein sequence ID" value="TWA75631.1"/>
    <property type="molecule type" value="Genomic_DNA"/>
</dbReference>
<reference evidence="2 3" key="1">
    <citation type="submission" date="2019-06" db="EMBL/GenBank/DDBJ databases">
        <title>Genomic Encyclopedia of Type Strains, Phase IV (KMG-V): Genome sequencing to study the core and pangenomes of soil and plant-associated prokaryotes.</title>
        <authorList>
            <person name="Whitman W."/>
        </authorList>
    </citation>
    <scope>NUCLEOTIDE SEQUENCE [LARGE SCALE GENOMIC DNA]</scope>
    <source>
        <strain evidence="2 3">BR 11650</strain>
    </source>
</reference>
<name>A0A560BSM9_AZOBR</name>
<dbReference type="GO" id="GO:0006355">
    <property type="term" value="P:regulation of DNA-templated transcription"/>
    <property type="evidence" value="ECO:0007669"/>
    <property type="project" value="InterPro"/>
</dbReference>
<dbReference type="InterPro" id="IPR013321">
    <property type="entry name" value="Arc_rbn_hlx_hlx"/>
</dbReference>
<feature type="domain" description="Ribbon-helix-helix protein CopG" evidence="1">
    <location>
        <begin position="7"/>
        <end position="44"/>
    </location>
</feature>